<proteinExistence type="predicted"/>
<keyword evidence="3" id="KW-1185">Reference proteome</keyword>
<evidence type="ECO:0000313" key="2">
    <source>
        <dbReference type="EMBL" id="KAJ6833505.1"/>
    </source>
</evidence>
<reference evidence="2" key="1">
    <citation type="journal article" date="2023" name="GigaByte">
        <title>Genome assembly of the bearded iris, Iris pallida Lam.</title>
        <authorList>
            <person name="Bruccoleri R.E."/>
            <person name="Oakeley E.J."/>
            <person name="Faust A.M.E."/>
            <person name="Altorfer M."/>
            <person name="Dessus-Babus S."/>
            <person name="Burckhardt D."/>
            <person name="Oertli M."/>
            <person name="Naumann U."/>
            <person name="Petersen F."/>
            <person name="Wong J."/>
        </authorList>
    </citation>
    <scope>NUCLEOTIDE SEQUENCE</scope>
    <source>
        <strain evidence="2">GSM-AAB239-AS_SAM_17_03QT</strain>
    </source>
</reference>
<dbReference type="AlphaFoldDB" id="A0AAX6GYX8"/>
<name>A0AAX6GYX8_IRIPA</name>
<organism evidence="2 3">
    <name type="scientific">Iris pallida</name>
    <name type="common">Sweet iris</name>
    <dbReference type="NCBI Taxonomy" id="29817"/>
    <lineage>
        <taxon>Eukaryota</taxon>
        <taxon>Viridiplantae</taxon>
        <taxon>Streptophyta</taxon>
        <taxon>Embryophyta</taxon>
        <taxon>Tracheophyta</taxon>
        <taxon>Spermatophyta</taxon>
        <taxon>Magnoliopsida</taxon>
        <taxon>Liliopsida</taxon>
        <taxon>Asparagales</taxon>
        <taxon>Iridaceae</taxon>
        <taxon>Iridoideae</taxon>
        <taxon>Irideae</taxon>
        <taxon>Iris</taxon>
    </lineage>
</organism>
<evidence type="ECO:0000256" key="1">
    <source>
        <dbReference type="SAM" id="MobiDB-lite"/>
    </source>
</evidence>
<accession>A0AAX6GYX8</accession>
<feature type="region of interest" description="Disordered" evidence="1">
    <location>
        <begin position="56"/>
        <end position="90"/>
    </location>
</feature>
<protein>
    <submittedName>
        <fullName evidence="2">Hornerin-like</fullName>
    </submittedName>
</protein>
<dbReference type="Proteomes" id="UP001140949">
    <property type="component" value="Unassembled WGS sequence"/>
</dbReference>
<comment type="caution">
    <text evidence="2">The sequence shown here is derived from an EMBL/GenBank/DDBJ whole genome shotgun (WGS) entry which is preliminary data.</text>
</comment>
<sequence length="154" mass="16814">MRHRGPAFEEAPIEGVAAFGGDRGWLARPGGGAWWMARHHEVRPRLCCSRRLGAWSRQSARGEGESEGAGSYSPRRAPRRRSWTNQDFGIPQRWPSLEAWRQHQGTVAPPHSDVVSERGQRGSGLGRICRAGTRGRRPGSPLAMGAPGSSRGQG</sequence>
<gene>
    <name evidence="2" type="ORF">M6B38_339710</name>
</gene>
<feature type="region of interest" description="Disordered" evidence="1">
    <location>
        <begin position="102"/>
        <end position="154"/>
    </location>
</feature>
<evidence type="ECO:0000313" key="3">
    <source>
        <dbReference type="Proteomes" id="UP001140949"/>
    </source>
</evidence>
<reference evidence="2" key="2">
    <citation type="submission" date="2023-04" db="EMBL/GenBank/DDBJ databases">
        <authorList>
            <person name="Bruccoleri R.E."/>
            <person name="Oakeley E.J."/>
            <person name="Faust A.-M."/>
            <person name="Dessus-Babus S."/>
            <person name="Altorfer M."/>
            <person name="Burckhardt D."/>
            <person name="Oertli M."/>
            <person name="Naumann U."/>
            <person name="Petersen F."/>
            <person name="Wong J."/>
        </authorList>
    </citation>
    <scope>NUCLEOTIDE SEQUENCE</scope>
    <source>
        <strain evidence="2">GSM-AAB239-AS_SAM_17_03QT</strain>
        <tissue evidence="2">Leaf</tissue>
    </source>
</reference>
<dbReference type="EMBL" id="JANAVB010014998">
    <property type="protein sequence ID" value="KAJ6833505.1"/>
    <property type="molecule type" value="Genomic_DNA"/>
</dbReference>